<proteinExistence type="predicted"/>
<organism evidence="1 2">
    <name type="scientific">Geochorda subterranea</name>
    <dbReference type="NCBI Taxonomy" id="3109564"/>
    <lineage>
        <taxon>Bacteria</taxon>
        <taxon>Bacillati</taxon>
        <taxon>Bacillota</taxon>
        <taxon>Limnochordia</taxon>
        <taxon>Limnochordales</taxon>
        <taxon>Geochordaceae</taxon>
        <taxon>Geochorda</taxon>
    </lineage>
</organism>
<evidence type="ECO:0000313" key="1">
    <source>
        <dbReference type="EMBL" id="WRP14583.1"/>
    </source>
</evidence>
<dbReference type="SUPFAM" id="SSF51430">
    <property type="entry name" value="NAD(P)-linked oxidoreductase"/>
    <property type="match status" value="1"/>
</dbReference>
<sequence length="53" mass="5210">MICKGAIPIPGAKNARQARENAGALGWRLTDEEVAALDAAAGAVDGVGPAPAP</sequence>
<keyword evidence="2" id="KW-1185">Reference proteome</keyword>
<reference evidence="2" key="1">
    <citation type="submission" date="2023-12" db="EMBL/GenBank/DDBJ databases">
        <title>Novel isolates from deep terrestrial aquifers shed light on the physiology and ecology of the class Limnochordia.</title>
        <authorList>
            <person name="Karnachuk O.V."/>
            <person name="Lukina A.P."/>
            <person name="Avakyan M.R."/>
            <person name="Kadnikov V."/>
            <person name="Begmatov S."/>
            <person name="Beletsky A.V."/>
            <person name="Mardanov A.V."/>
            <person name="Ravin N.V."/>
        </authorList>
    </citation>
    <scope>NUCLEOTIDE SEQUENCE [LARGE SCALE GENOMIC DNA]</scope>
    <source>
        <strain evidence="2">LN</strain>
    </source>
</reference>
<evidence type="ECO:0008006" key="3">
    <source>
        <dbReference type="Google" id="ProtNLM"/>
    </source>
</evidence>
<protein>
    <recommendedName>
        <fullName evidence="3">Aldo/keto reductase family protein</fullName>
    </recommendedName>
</protein>
<dbReference type="EMBL" id="CP141614">
    <property type="protein sequence ID" value="WRP14583.1"/>
    <property type="molecule type" value="Genomic_DNA"/>
</dbReference>
<dbReference type="InterPro" id="IPR036812">
    <property type="entry name" value="NAD(P)_OxRdtase_dom_sf"/>
</dbReference>
<accession>A0ABZ1BPV4</accession>
<gene>
    <name evidence="1" type="ORF">VLY81_14405</name>
</gene>
<dbReference type="Proteomes" id="UP001333102">
    <property type="component" value="Chromosome"/>
</dbReference>
<name>A0ABZ1BPV4_9FIRM</name>
<dbReference type="Gene3D" id="3.20.20.100">
    <property type="entry name" value="NADP-dependent oxidoreductase domain"/>
    <property type="match status" value="1"/>
</dbReference>
<evidence type="ECO:0000313" key="2">
    <source>
        <dbReference type="Proteomes" id="UP001333102"/>
    </source>
</evidence>